<keyword evidence="3" id="KW-1185">Reference proteome</keyword>
<proteinExistence type="predicted"/>
<protein>
    <submittedName>
        <fullName evidence="1">Uncharacterized protein</fullName>
    </submittedName>
</protein>
<dbReference type="Proteomes" id="UP000275024">
    <property type="component" value="Unassembled WGS sequence"/>
</dbReference>
<dbReference type="EMBL" id="RBDY01000014">
    <property type="protein sequence ID" value="RKN20305.1"/>
    <property type="molecule type" value="Genomic_DNA"/>
</dbReference>
<organism evidence="1 4">
    <name type="scientific">Streptomyces radicis</name>
    <dbReference type="NCBI Taxonomy" id="1750517"/>
    <lineage>
        <taxon>Bacteria</taxon>
        <taxon>Bacillati</taxon>
        <taxon>Actinomycetota</taxon>
        <taxon>Actinomycetes</taxon>
        <taxon>Kitasatosporales</taxon>
        <taxon>Streptomycetaceae</taxon>
        <taxon>Streptomyces</taxon>
    </lineage>
</organism>
<evidence type="ECO:0000313" key="3">
    <source>
        <dbReference type="Proteomes" id="UP000268652"/>
    </source>
</evidence>
<reference evidence="3 4" key="1">
    <citation type="submission" date="2018-09" db="EMBL/GenBank/DDBJ databases">
        <title>Streptomyces sp. nov. DS1-2, an endophytic actinomycete isolated from roots of Dendrobium scabrilingue.</title>
        <authorList>
            <person name="Kuncharoen N."/>
            <person name="Kudo T."/>
            <person name="Ohkuma M."/>
            <person name="Yuki M."/>
            <person name="Tanasupawat S."/>
        </authorList>
    </citation>
    <scope>NUCLEOTIDE SEQUENCE [LARGE SCALE GENOMIC DNA]</scope>
    <source>
        <strain evidence="1 4">AZ1-7</strain>
        <strain evidence="2 3">DS1-2</strain>
    </source>
</reference>
<sequence>MGALTVRPDGKGLGYRDEVPQDRDAQGVLWTRMSEAPGKGRPDFGALHPARQRNALLNKLCQVCGGQASRTSQGWLFLIEGSEMPEWAGDDWPEGALSTKPPICRPCAALAVRHCPHLRHPLLIHSRKPRTWGVFGGFFTPDAVGTPRPHPTDGYLPYGHPSAPWFMASQLLVELTRCTVDFEFSPARVHPG</sequence>
<dbReference type="AlphaFoldDB" id="A0A3A9WFI5"/>
<dbReference type="Proteomes" id="UP000268652">
    <property type="component" value="Unassembled WGS sequence"/>
</dbReference>
<comment type="caution">
    <text evidence="1">The sequence shown here is derived from an EMBL/GenBank/DDBJ whole genome shotgun (WGS) entry which is preliminary data.</text>
</comment>
<evidence type="ECO:0000313" key="4">
    <source>
        <dbReference type="Proteomes" id="UP000275024"/>
    </source>
</evidence>
<evidence type="ECO:0000313" key="1">
    <source>
        <dbReference type="EMBL" id="RKN06436.1"/>
    </source>
</evidence>
<accession>A0A3A9WFI5</accession>
<name>A0A3A9WFI5_9ACTN</name>
<gene>
    <name evidence="2" type="ORF">D7318_19350</name>
    <name evidence="1" type="ORF">D7319_21810</name>
</gene>
<evidence type="ECO:0000313" key="2">
    <source>
        <dbReference type="EMBL" id="RKN20305.1"/>
    </source>
</evidence>
<dbReference type="EMBL" id="RBDX01000020">
    <property type="protein sequence ID" value="RKN06436.1"/>
    <property type="molecule type" value="Genomic_DNA"/>
</dbReference>